<evidence type="ECO:0000313" key="22">
    <source>
        <dbReference type="Proteomes" id="UP000215896"/>
    </source>
</evidence>
<reference evidence="21 22" key="1">
    <citation type="submission" date="2017-07" db="EMBL/GenBank/DDBJ databases">
        <title>Draft whole genome sequences of clinical Proprionibacteriaceae strains.</title>
        <authorList>
            <person name="Bernier A.-M."/>
            <person name="Bernard K."/>
            <person name="Domingo M.-C."/>
        </authorList>
    </citation>
    <scope>NUCLEOTIDE SEQUENCE [LARGE SCALE GENOMIC DNA]</scope>
    <source>
        <strain evidence="21 22">NML 030167</strain>
    </source>
</reference>
<dbReference type="PANTHER" id="PTHR33751">
    <property type="entry name" value="CBB3-TYPE CYTOCHROME C OXIDASE SUBUNIT FIXP"/>
    <property type="match status" value="1"/>
</dbReference>
<feature type="transmembrane region" description="Helical" evidence="17">
    <location>
        <begin position="242"/>
        <end position="261"/>
    </location>
</feature>
<evidence type="ECO:0000256" key="3">
    <source>
        <dbReference type="ARBA" id="ARBA00017819"/>
    </source>
</evidence>
<dbReference type="GO" id="GO:0008121">
    <property type="term" value="F:quinol-cytochrome-c reductase activity"/>
    <property type="evidence" value="ECO:0007669"/>
    <property type="project" value="UniProtKB-UniRule"/>
</dbReference>
<evidence type="ECO:0000256" key="19">
    <source>
        <dbReference type="PIRSR" id="PIRSR000007-51"/>
    </source>
</evidence>
<dbReference type="GO" id="GO:0005886">
    <property type="term" value="C:plasma membrane"/>
    <property type="evidence" value="ECO:0007669"/>
    <property type="project" value="UniProtKB-SubCell"/>
</dbReference>
<dbReference type="PANTHER" id="PTHR33751:SF13">
    <property type="entry name" value="CYTOCHROME BC1 COMPLEX CYTOCHROME C SUBUNIT"/>
    <property type="match status" value="1"/>
</dbReference>
<evidence type="ECO:0000313" key="21">
    <source>
        <dbReference type="EMBL" id="OYO14764.1"/>
    </source>
</evidence>
<feature type="binding site" description="axial binding residue" evidence="19">
    <location>
        <position position="63"/>
    </location>
    <ligand>
        <name>heme c</name>
        <dbReference type="ChEBI" id="CHEBI:61717"/>
        <label>1</label>
    </ligand>
    <ligandPart>
        <name>Fe</name>
        <dbReference type="ChEBI" id="CHEBI:18248"/>
    </ligandPart>
</feature>
<accession>A0A255GP34</accession>
<dbReference type="AlphaFoldDB" id="A0A255GP34"/>
<dbReference type="OrthoDB" id="9811281at2"/>
<keyword evidence="9 17" id="KW-0479">Metal-binding</keyword>
<feature type="binding site" description="covalent" evidence="18">
    <location>
        <position position="62"/>
    </location>
    <ligand>
        <name>heme c</name>
        <dbReference type="ChEBI" id="CHEBI:61717"/>
        <label>1</label>
    </ligand>
</feature>
<evidence type="ECO:0000256" key="4">
    <source>
        <dbReference type="ARBA" id="ARBA00022448"/>
    </source>
</evidence>
<dbReference type="PIRSF" id="PIRSF000007">
    <property type="entry name" value="Ubiq_cycred_cyc"/>
    <property type="match status" value="1"/>
</dbReference>
<keyword evidence="14 17" id="KW-0408">Iron</keyword>
<keyword evidence="4 17" id="KW-0813">Transport</keyword>
<comment type="subcellular location">
    <subcellularLocation>
        <location evidence="1 17">Cell membrane</location>
        <topology evidence="1 17">Multi-pass membrane protein</topology>
    </subcellularLocation>
</comment>
<keyword evidence="12 17" id="KW-0249">Electron transport</keyword>
<keyword evidence="13 17" id="KW-1133">Transmembrane helix</keyword>
<keyword evidence="22" id="KW-1185">Reference proteome</keyword>
<evidence type="ECO:0000256" key="18">
    <source>
        <dbReference type="PIRSR" id="PIRSR000007-50"/>
    </source>
</evidence>
<feature type="domain" description="Cytochrome c" evidence="20">
    <location>
        <begin position="144"/>
        <end position="222"/>
    </location>
</feature>
<evidence type="ECO:0000256" key="10">
    <source>
        <dbReference type="ARBA" id="ARBA00022737"/>
    </source>
</evidence>
<evidence type="ECO:0000256" key="6">
    <source>
        <dbReference type="ARBA" id="ARBA00022617"/>
    </source>
</evidence>
<dbReference type="InterPro" id="IPR009056">
    <property type="entry name" value="Cyt_c-like_dom"/>
</dbReference>
<dbReference type="Proteomes" id="UP000215896">
    <property type="component" value="Unassembled WGS sequence"/>
</dbReference>
<evidence type="ECO:0000256" key="13">
    <source>
        <dbReference type="ARBA" id="ARBA00022989"/>
    </source>
</evidence>
<dbReference type="EMBL" id="NMVO01000012">
    <property type="protein sequence ID" value="OYO14764.1"/>
    <property type="molecule type" value="Genomic_DNA"/>
</dbReference>
<feature type="binding site" description="covalent" evidence="18">
    <location>
        <position position="157"/>
    </location>
    <ligand>
        <name>heme c</name>
        <dbReference type="ChEBI" id="CHEBI:61717"/>
        <label>2</label>
    </ligand>
</feature>
<feature type="binding site" description="covalent" evidence="18">
    <location>
        <position position="59"/>
    </location>
    <ligand>
        <name>heme c</name>
        <dbReference type="ChEBI" id="CHEBI:61717"/>
        <label>1</label>
    </ligand>
</feature>
<keyword evidence="8 17" id="KW-0812">Transmembrane</keyword>
<evidence type="ECO:0000256" key="7">
    <source>
        <dbReference type="ARBA" id="ARBA00022660"/>
    </source>
</evidence>
<dbReference type="Pfam" id="PF13442">
    <property type="entry name" value="Cytochrome_CBB3"/>
    <property type="match status" value="1"/>
</dbReference>
<evidence type="ECO:0000256" key="15">
    <source>
        <dbReference type="ARBA" id="ARBA00023136"/>
    </source>
</evidence>
<dbReference type="Pfam" id="PF00034">
    <property type="entry name" value="Cytochrom_C"/>
    <property type="match status" value="1"/>
</dbReference>
<organism evidence="21 22">
    <name type="scientific">Enemella evansiae</name>
    <dbReference type="NCBI Taxonomy" id="2016499"/>
    <lineage>
        <taxon>Bacteria</taxon>
        <taxon>Bacillati</taxon>
        <taxon>Actinomycetota</taxon>
        <taxon>Actinomycetes</taxon>
        <taxon>Propionibacteriales</taxon>
        <taxon>Propionibacteriaceae</taxon>
        <taxon>Enemella</taxon>
    </lineage>
</organism>
<keyword evidence="5 17" id="KW-1003">Cell membrane</keyword>
<comment type="catalytic activity">
    <reaction evidence="16 17">
        <text>a quinol + 2 Fe(III)-[cytochrome c](out) = a quinone + 2 Fe(II)-[cytochrome c](out) + 2 H(+)(out)</text>
        <dbReference type="Rhea" id="RHEA:11484"/>
        <dbReference type="Rhea" id="RHEA-COMP:10350"/>
        <dbReference type="Rhea" id="RHEA-COMP:14399"/>
        <dbReference type="ChEBI" id="CHEBI:15378"/>
        <dbReference type="ChEBI" id="CHEBI:24646"/>
        <dbReference type="ChEBI" id="CHEBI:29033"/>
        <dbReference type="ChEBI" id="CHEBI:29034"/>
        <dbReference type="ChEBI" id="CHEBI:132124"/>
        <dbReference type="EC" id="7.1.1.8"/>
    </reaction>
</comment>
<feature type="binding site" description="axial binding residue" evidence="19">
    <location>
        <position position="161"/>
    </location>
    <ligand>
        <name>heme c</name>
        <dbReference type="ChEBI" id="CHEBI:61717"/>
        <label>2</label>
    </ligand>
    <ligandPart>
        <name>Fe</name>
        <dbReference type="ChEBI" id="CHEBI:18248"/>
    </ligandPart>
</feature>
<sequence length="267" mass="27975">MRFLSAKRRHKAARPLLLVLALFLMGVVYAGFAPAGKSNADTTMTQQVKEGQALFAVGCSSCHGLQGEGGSQGPSLVGVGAAAVDFQVSTGRMPMAHPGEQAPRKPNSYTPEDTEKLAAYVASLGPGPAIPTDAQYNPSGLTEEQIAKGGELFRTNCSACHNFAGLGGALPDGRYAPELQGVPEKQIYEALRTGPQQMPVFSSQTLSDDDVRAIIGYLKELEEQPNRGGLNFGGIGPVAEGFWAWVVGIGGLIGFAVWIASKGARAK</sequence>
<evidence type="ECO:0000256" key="17">
    <source>
        <dbReference type="PIRNR" id="PIRNR000007"/>
    </source>
</evidence>
<keyword evidence="7 17" id="KW-0679">Respiratory chain</keyword>
<protein>
    <recommendedName>
        <fullName evidence="3 17">Cytochrome bc1 complex cytochrome c subunit</fullName>
        <ecNumber evidence="2 17">7.1.1.8</ecNumber>
    </recommendedName>
</protein>
<dbReference type="EC" id="7.1.1.8" evidence="2 17"/>
<feature type="domain" description="Cytochrome c" evidence="20">
    <location>
        <begin position="46"/>
        <end position="125"/>
    </location>
</feature>
<evidence type="ECO:0000256" key="5">
    <source>
        <dbReference type="ARBA" id="ARBA00022475"/>
    </source>
</evidence>
<dbReference type="Gene3D" id="1.10.760.10">
    <property type="entry name" value="Cytochrome c-like domain"/>
    <property type="match status" value="2"/>
</dbReference>
<gene>
    <name evidence="21" type="ORF">CGZ94_09420</name>
</gene>
<evidence type="ECO:0000256" key="1">
    <source>
        <dbReference type="ARBA" id="ARBA00004651"/>
    </source>
</evidence>
<evidence type="ECO:0000256" key="12">
    <source>
        <dbReference type="ARBA" id="ARBA00022982"/>
    </source>
</evidence>
<feature type="binding site" description="covalent" evidence="18">
    <location>
        <position position="160"/>
    </location>
    <ligand>
        <name>heme c</name>
        <dbReference type="ChEBI" id="CHEBI:61717"/>
        <label>2</label>
    </ligand>
</feature>
<dbReference type="InterPro" id="IPR009152">
    <property type="entry name" value="bc1_cytC-su"/>
</dbReference>
<comment type="caution">
    <text evidence="17">Lacks conserved residue(s) required for the propagation of feature annotation.</text>
</comment>
<keyword evidence="11 17" id="KW-1278">Translocase</keyword>
<dbReference type="GO" id="GO:0020037">
    <property type="term" value="F:heme binding"/>
    <property type="evidence" value="ECO:0007669"/>
    <property type="project" value="UniProtKB-UniRule"/>
</dbReference>
<keyword evidence="15 17" id="KW-0472">Membrane</keyword>
<dbReference type="InterPro" id="IPR036909">
    <property type="entry name" value="Cyt_c-like_dom_sf"/>
</dbReference>
<proteinExistence type="predicted"/>
<dbReference type="GO" id="GO:0005506">
    <property type="term" value="F:iron ion binding"/>
    <property type="evidence" value="ECO:0007669"/>
    <property type="project" value="UniProtKB-UniRule"/>
</dbReference>
<dbReference type="InterPro" id="IPR050597">
    <property type="entry name" value="Cytochrome_c_Oxidase_Subunit"/>
</dbReference>
<dbReference type="SUPFAM" id="SSF46626">
    <property type="entry name" value="Cytochrome c"/>
    <property type="match status" value="2"/>
</dbReference>
<dbReference type="PROSITE" id="PS51007">
    <property type="entry name" value="CYTC"/>
    <property type="match status" value="2"/>
</dbReference>
<name>A0A255GP34_9ACTN</name>
<comment type="subunit">
    <text evidence="17">The cytochrome bc1 complex is composed of a cytochrome b (QcrB), the Rieske iron-sulfur protein (QcrA) and a diheme cytochrome c (QcrC) subunit.</text>
</comment>
<evidence type="ECO:0000256" key="2">
    <source>
        <dbReference type="ARBA" id="ARBA00012951"/>
    </source>
</evidence>
<comment type="caution">
    <text evidence="21">The sequence shown here is derived from an EMBL/GenBank/DDBJ whole genome shotgun (WGS) entry which is preliminary data.</text>
</comment>
<evidence type="ECO:0000256" key="9">
    <source>
        <dbReference type="ARBA" id="ARBA00022723"/>
    </source>
</evidence>
<evidence type="ECO:0000256" key="11">
    <source>
        <dbReference type="ARBA" id="ARBA00022967"/>
    </source>
</evidence>
<evidence type="ECO:0000256" key="8">
    <source>
        <dbReference type="ARBA" id="ARBA00022692"/>
    </source>
</evidence>
<comment type="PTM">
    <text evidence="18">Binds 2 heme c groups covalently per subunit.</text>
</comment>
<keyword evidence="10" id="KW-0677">Repeat</keyword>
<evidence type="ECO:0000256" key="16">
    <source>
        <dbReference type="ARBA" id="ARBA00029351"/>
    </source>
</evidence>
<evidence type="ECO:0000259" key="20">
    <source>
        <dbReference type="PROSITE" id="PS51007"/>
    </source>
</evidence>
<dbReference type="RefSeq" id="WP_094356510.1">
    <property type="nucleotide sequence ID" value="NZ_NMVK01000008.1"/>
</dbReference>
<evidence type="ECO:0000256" key="14">
    <source>
        <dbReference type="ARBA" id="ARBA00023004"/>
    </source>
</evidence>
<keyword evidence="6 17" id="KW-0349">Heme</keyword>